<comment type="cofactor">
    <cofactor evidence="4">
        <name>chloride</name>
        <dbReference type="ChEBI" id="CHEBI:17996"/>
    </cofactor>
</comment>
<keyword evidence="7" id="KW-1015">Disulfide bond</keyword>
<dbReference type="PaxDb" id="121845-A0A3Q0J072"/>
<proteinExistence type="inferred from homology"/>
<feature type="region of interest" description="Disordered" evidence="13">
    <location>
        <begin position="318"/>
        <end position="354"/>
    </location>
</feature>
<dbReference type="KEGG" id="dci:103510506"/>
<evidence type="ECO:0000256" key="6">
    <source>
        <dbReference type="ARBA" id="ARBA00011245"/>
    </source>
</evidence>
<dbReference type="GO" id="GO:0004558">
    <property type="term" value="F:alpha-1,4-glucosidase activity"/>
    <property type="evidence" value="ECO:0007669"/>
    <property type="project" value="UniProtKB-EC"/>
</dbReference>
<keyword evidence="9" id="KW-0868">Chloride</keyword>
<keyword evidence="12" id="KW-0119">Carbohydrate metabolism</keyword>
<evidence type="ECO:0000256" key="14">
    <source>
        <dbReference type="SAM" id="Phobius"/>
    </source>
</evidence>
<evidence type="ECO:0000256" key="12">
    <source>
        <dbReference type="RuleBase" id="RU361134"/>
    </source>
</evidence>
<protein>
    <recommendedName>
        <fullName evidence="12">Alpha-amylase</fullName>
        <ecNumber evidence="12">3.2.1.1</ecNumber>
    </recommendedName>
</protein>
<comment type="catalytic activity">
    <reaction evidence="2">
        <text>Hydrolysis of terminal, non-reducing (1-&gt;4)-linked alpha-D-glucose residues with release of alpha-D-glucose.</text>
        <dbReference type="EC" id="3.2.1.20"/>
    </reaction>
</comment>
<feature type="domain" description="Glycosyl hydrolase family 13 catalytic" evidence="15">
    <location>
        <begin position="12"/>
        <end position="344"/>
    </location>
</feature>
<keyword evidence="8" id="KW-0325">Glycoprotein</keyword>
<comment type="cofactor">
    <cofactor evidence="3">
        <name>Ca(2+)</name>
        <dbReference type="ChEBI" id="CHEBI:29108"/>
    </cofactor>
</comment>
<dbReference type="Pfam" id="PF00128">
    <property type="entry name" value="Alpha-amylase"/>
    <property type="match status" value="3"/>
</dbReference>
<dbReference type="Proteomes" id="UP000079169">
    <property type="component" value="Unplaced"/>
</dbReference>
<dbReference type="Gene3D" id="3.90.400.10">
    <property type="entry name" value="Oligo-1,6-glucosidase, Domain 2"/>
    <property type="match status" value="1"/>
</dbReference>
<name>A0A3Q0J072_DIACI</name>
<feature type="region of interest" description="Disordered" evidence="13">
    <location>
        <begin position="469"/>
        <end position="503"/>
    </location>
</feature>
<comment type="subunit">
    <text evidence="6">Monomer.</text>
</comment>
<dbReference type="InterPro" id="IPR017853">
    <property type="entry name" value="GH"/>
</dbReference>
<dbReference type="InterPro" id="IPR006046">
    <property type="entry name" value="Alpha_amylase"/>
</dbReference>
<keyword evidence="14" id="KW-0472">Membrane</keyword>
<comment type="catalytic activity">
    <reaction evidence="1 12">
        <text>Endohydrolysis of (1-&gt;4)-alpha-D-glucosidic linkages in polysaccharides containing three or more (1-&gt;4)-alpha-linked D-glucose units.</text>
        <dbReference type="EC" id="3.2.1.1"/>
    </reaction>
</comment>
<feature type="transmembrane region" description="Helical" evidence="14">
    <location>
        <begin position="625"/>
        <end position="649"/>
    </location>
</feature>
<evidence type="ECO:0000256" key="1">
    <source>
        <dbReference type="ARBA" id="ARBA00000548"/>
    </source>
</evidence>
<dbReference type="PRINTS" id="PR00110">
    <property type="entry name" value="ALPHAAMYLASE"/>
</dbReference>
<dbReference type="PANTHER" id="PTHR10357:SF179">
    <property type="entry name" value="NEUTRAL AND BASIC AMINO ACID TRANSPORT PROTEIN RBAT"/>
    <property type="match status" value="1"/>
</dbReference>
<evidence type="ECO:0000256" key="8">
    <source>
        <dbReference type="ARBA" id="ARBA00023180"/>
    </source>
</evidence>
<evidence type="ECO:0000256" key="3">
    <source>
        <dbReference type="ARBA" id="ARBA00001913"/>
    </source>
</evidence>
<dbReference type="GO" id="GO:0005975">
    <property type="term" value="P:carbohydrate metabolic process"/>
    <property type="evidence" value="ECO:0007669"/>
    <property type="project" value="InterPro"/>
</dbReference>
<dbReference type="GO" id="GO:0043169">
    <property type="term" value="F:cation binding"/>
    <property type="evidence" value="ECO:0007669"/>
    <property type="project" value="InterPro"/>
</dbReference>
<evidence type="ECO:0000256" key="9">
    <source>
        <dbReference type="ARBA" id="ARBA00023214"/>
    </source>
</evidence>
<dbReference type="SUPFAM" id="SSF51445">
    <property type="entry name" value="(Trans)glycosidases"/>
    <property type="match status" value="2"/>
</dbReference>
<dbReference type="EC" id="3.2.1.1" evidence="12"/>
<keyword evidence="16" id="KW-1185">Reference proteome</keyword>
<evidence type="ECO:0000256" key="7">
    <source>
        <dbReference type="ARBA" id="ARBA00023157"/>
    </source>
</evidence>
<evidence type="ECO:0000256" key="13">
    <source>
        <dbReference type="SAM" id="MobiDB-lite"/>
    </source>
</evidence>
<dbReference type="InterPro" id="IPR045857">
    <property type="entry name" value="O16G_dom_2"/>
</dbReference>
<dbReference type="InterPro" id="IPR006047">
    <property type="entry name" value="GH13_cat_dom"/>
</dbReference>
<gene>
    <name evidence="17" type="primary">LOC103510506</name>
</gene>
<dbReference type="PANTHER" id="PTHR10357">
    <property type="entry name" value="ALPHA-AMYLASE FAMILY MEMBER"/>
    <property type="match status" value="1"/>
</dbReference>
<evidence type="ECO:0000256" key="4">
    <source>
        <dbReference type="ARBA" id="ARBA00001923"/>
    </source>
</evidence>
<feature type="compositionally biased region" description="Basic and acidic residues" evidence="13">
    <location>
        <begin position="486"/>
        <end position="495"/>
    </location>
</feature>
<keyword evidence="10 12" id="KW-0326">Glycosidase</keyword>
<comment type="similarity">
    <text evidence="5 11">Belongs to the glycosyl hydrolase 13 family.</text>
</comment>
<keyword evidence="12" id="KW-0378">Hydrolase</keyword>
<dbReference type="RefSeq" id="XP_026680348.1">
    <property type="nucleotide sequence ID" value="XM_026824547.1"/>
</dbReference>
<dbReference type="AlphaFoldDB" id="A0A3Q0J072"/>
<dbReference type="GO" id="GO:0004556">
    <property type="term" value="F:alpha-amylase activity"/>
    <property type="evidence" value="ECO:0007669"/>
    <property type="project" value="UniProtKB-UniRule"/>
</dbReference>
<organism evidence="16 17">
    <name type="scientific">Diaphorina citri</name>
    <name type="common">Asian citrus psyllid</name>
    <dbReference type="NCBI Taxonomy" id="121845"/>
    <lineage>
        <taxon>Eukaryota</taxon>
        <taxon>Metazoa</taxon>
        <taxon>Ecdysozoa</taxon>
        <taxon>Arthropoda</taxon>
        <taxon>Hexapoda</taxon>
        <taxon>Insecta</taxon>
        <taxon>Pterygota</taxon>
        <taxon>Neoptera</taxon>
        <taxon>Paraneoptera</taxon>
        <taxon>Hemiptera</taxon>
        <taxon>Sternorrhyncha</taxon>
        <taxon>Psylloidea</taxon>
        <taxon>Psyllidae</taxon>
        <taxon>Diaphorininae</taxon>
        <taxon>Diaphorina</taxon>
    </lineage>
</organism>
<evidence type="ECO:0000256" key="2">
    <source>
        <dbReference type="ARBA" id="ARBA00001657"/>
    </source>
</evidence>
<dbReference type="STRING" id="121845.A0A3Q0J072"/>
<evidence type="ECO:0000259" key="15">
    <source>
        <dbReference type="SMART" id="SM00642"/>
    </source>
</evidence>
<keyword evidence="14" id="KW-1133">Transmembrane helix</keyword>
<dbReference type="Gene3D" id="3.20.20.80">
    <property type="entry name" value="Glycosidases"/>
    <property type="match status" value="2"/>
</dbReference>
<feature type="compositionally biased region" description="Basic and acidic residues" evidence="13">
    <location>
        <begin position="335"/>
        <end position="344"/>
    </location>
</feature>
<evidence type="ECO:0000256" key="5">
    <source>
        <dbReference type="ARBA" id="ARBA00008061"/>
    </source>
</evidence>
<dbReference type="SMART" id="SM00642">
    <property type="entry name" value="Aamy"/>
    <property type="match status" value="1"/>
</dbReference>
<evidence type="ECO:0000313" key="16">
    <source>
        <dbReference type="Proteomes" id="UP000079169"/>
    </source>
</evidence>
<keyword evidence="14" id="KW-0812">Transmembrane</keyword>
<sequence>MEKKGLGMIQSSVLNRSHHITKISKNLPRDQVQVFYPNFYSIIGSPAGIKILLDYVPNHTSDEHDWFAKSKAGIAPYDEYYVWKEGKGVNKTEPPNNWVSVFSGSAWTYDENRKMFYLHQFSAKQPDLNFRSKKLQEAMEAVLRFWLDKGIDGWRIDALKHMFEAGDFKDEKYKPGKEGSMNYDDLIHDKTTDLPELYEILVKWRALVDEYKQKTGHTRILIVESYTDIENTMKYFKYNGRPAAHYPFNFQLVLDPDKGERDNLPAEGTSNWVYDNHDNPRVTNRLGKELADAYLMISLLMPGVGVTYYGDEIGMEGPLVRNDERRDPNNAGGARADETRDPERTPMQWDSTKHAGFSTARKTWLPVNPNYYYLNVEAQKKADWSTYKLYRKLSQLRRTDTMIYGAVSTHILNGEWVLGLSSPQYDNHDNPRVTNRLGKELADAYLMISLLMPGVGVTYYGDEIGMEGPLVRNDERRDPNNAGGARADETRDPERTPMQWDSTKHAGFSTARKTWLPVNPNYYYLNVEAQKKADWSTYKLYRKLSQLRRTDTMIYGAVSTHILNGEWVLGLSRSMPGNDTYIVLINFNSIIEEVDLSGKFDNIADSLYVAVPSVNSGYKIGYVPLVFPISQFFLLSDVILLFPLLLLLLL</sequence>
<accession>A0A3Q0J072</accession>
<dbReference type="FunFam" id="3.90.400.10:FF:000001">
    <property type="entry name" value="Maltase A3, isoform A"/>
    <property type="match status" value="1"/>
</dbReference>
<evidence type="ECO:0000256" key="11">
    <source>
        <dbReference type="RuleBase" id="RU003615"/>
    </source>
</evidence>
<dbReference type="GeneID" id="103510506"/>
<reference evidence="17" key="1">
    <citation type="submission" date="2025-08" db="UniProtKB">
        <authorList>
            <consortium name="RefSeq"/>
        </authorList>
    </citation>
    <scope>IDENTIFICATION</scope>
</reference>
<evidence type="ECO:0000256" key="10">
    <source>
        <dbReference type="ARBA" id="ARBA00023295"/>
    </source>
</evidence>
<evidence type="ECO:0000313" key="17">
    <source>
        <dbReference type="RefSeq" id="XP_026680348.1"/>
    </source>
</evidence>